<accession>A0ABD0TUZ8</accession>
<dbReference type="SMART" id="SM00079">
    <property type="entry name" value="PBPe"/>
    <property type="match status" value="1"/>
</dbReference>
<feature type="domain" description="Ionotropic glutamate receptor C-terminal" evidence="14">
    <location>
        <begin position="34"/>
        <end position="243"/>
    </location>
</feature>
<evidence type="ECO:0000256" key="4">
    <source>
        <dbReference type="ARBA" id="ARBA00022692"/>
    </source>
</evidence>
<evidence type="ECO:0000256" key="1">
    <source>
        <dbReference type="ARBA" id="ARBA00004141"/>
    </source>
</evidence>
<dbReference type="InterPro" id="IPR015683">
    <property type="entry name" value="Ionotropic_Glu_rcpt"/>
</dbReference>
<dbReference type="GO" id="GO:0034220">
    <property type="term" value="P:monoatomic ion transmembrane transport"/>
    <property type="evidence" value="ECO:0007669"/>
    <property type="project" value="UniProtKB-KW"/>
</dbReference>
<keyword evidence="7" id="KW-0406">Ion transport</keyword>
<proteinExistence type="inferred from homology"/>
<feature type="transmembrane region" description="Helical" evidence="13">
    <location>
        <begin position="21"/>
        <end position="41"/>
    </location>
</feature>
<name>A0ABD0TUZ8_DENTH</name>
<dbReference type="Proteomes" id="UP001552299">
    <property type="component" value="Unassembled WGS sequence"/>
</dbReference>
<dbReference type="AlphaFoldDB" id="A0ABD0TUZ8"/>
<keyword evidence="8 13" id="KW-0472">Membrane</keyword>
<dbReference type="InterPro" id="IPR001320">
    <property type="entry name" value="Iontro_rcpt_C"/>
</dbReference>
<protein>
    <recommendedName>
        <fullName evidence="14">Ionotropic glutamate receptor C-terminal domain-containing protein</fullName>
    </recommendedName>
</protein>
<evidence type="ECO:0000256" key="6">
    <source>
        <dbReference type="ARBA" id="ARBA00022989"/>
    </source>
</evidence>
<dbReference type="Gene3D" id="1.10.287.70">
    <property type="match status" value="1"/>
</dbReference>
<evidence type="ECO:0000256" key="8">
    <source>
        <dbReference type="ARBA" id="ARBA00023136"/>
    </source>
</evidence>
<dbReference type="PANTHER" id="PTHR18966">
    <property type="entry name" value="IONOTROPIC GLUTAMATE RECEPTOR"/>
    <property type="match status" value="1"/>
</dbReference>
<evidence type="ECO:0000256" key="9">
    <source>
        <dbReference type="ARBA" id="ARBA00023170"/>
    </source>
</evidence>
<keyword evidence="16" id="KW-1185">Reference proteome</keyword>
<dbReference type="SUPFAM" id="SSF53850">
    <property type="entry name" value="Periplasmic binding protein-like II"/>
    <property type="match status" value="1"/>
</dbReference>
<comment type="caution">
    <text evidence="15">The sequence shown here is derived from an EMBL/GenBank/DDBJ whole genome shotgun (WGS) entry which is preliminary data.</text>
</comment>
<dbReference type="Pfam" id="PF00060">
    <property type="entry name" value="Lig_chan"/>
    <property type="match status" value="1"/>
</dbReference>
<evidence type="ECO:0000313" key="15">
    <source>
        <dbReference type="EMBL" id="KAL0903492.1"/>
    </source>
</evidence>
<keyword evidence="5" id="KW-0732">Signal</keyword>
<keyword evidence="9" id="KW-0675">Receptor</keyword>
<reference evidence="15 16" key="1">
    <citation type="journal article" date="2024" name="Plant Biotechnol. J.">
        <title>Dendrobium thyrsiflorum genome and its molecular insights into genes involved in important horticultural traits.</title>
        <authorList>
            <person name="Chen B."/>
            <person name="Wang J.Y."/>
            <person name="Zheng P.J."/>
            <person name="Li K.L."/>
            <person name="Liang Y.M."/>
            <person name="Chen X.F."/>
            <person name="Zhang C."/>
            <person name="Zhao X."/>
            <person name="He X."/>
            <person name="Zhang G.Q."/>
            <person name="Liu Z.J."/>
            <person name="Xu Q."/>
        </authorList>
    </citation>
    <scope>NUCLEOTIDE SEQUENCE [LARGE SCALE GENOMIC DNA]</scope>
    <source>
        <strain evidence="15">GZMU011</strain>
    </source>
</reference>
<keyword evidence="6 13" id="KW-1133">Transmembrane helix</keyword>
<evidence type="ECO:0000256" key="11">
    <source>
        <dbReference type="ARBA" id="ARBA00023286"/>
    </source>
</evidence>
<sequence length="339" mass="38398">MIVPFKMAQKNKWIFLKPLSKDLWFGAIAFFLYTGFVVWVMEHKANPEFSGSRTHQLGTILHFSFSTMVYAHRERVENVLSKLVLIIWLFVVFILTSSYTASLASMLTVQKLEPSVTDFRQLIKNGDNVGTSNGSFLVDLLKKLTFDEKKINQYNSVEELSEAMLKGSQNGGITAIFEGLPFAKLIIKQQCTNFTLVGPIFKNEGLAFAFPIGSPLVHDISRALLKMIEGEQITNIENKWFVNQTCQIQGNTITSNHLDFYSFEGLFLITGTVSTCALSIFVIIFIHKNWHEQRSIGAENHIWRRFATSFNYYNNSRNLTLSAKPPNREISLQASVAAS</sequence>
<evidence type="ECO:0000256" key="13">
    <source>
        <dbReference type="SAM" id="Phobius"/>
    </source>
</evidence>
<evidence type="ECO:0000313" key="16">
    <source>
        <dbReference type="Proteomes" id="UP001552299"/>
    </source>
</evidence>
<comment type="subcellular location">
    <subcellularLocation>
        <location evidence="1">Membrane</location>
        <topology evidence="1">Multi-pass membrane protein</topology>
    </subcellularLocation>
</comment>
<dbReference type="FunFam" id="1.10.287.70:FF:000037">
    <property type="entry name" value="Glutamate receptor"/>
    <property type="match status" value="1"/>
</dbReference>
<feature type="transmembrane region" description="Helical" evidence="13">
    <location>
        <begin position="265"/>
        <end position="286"/>
    </location>
</feature>
<evidence type="ECO:0000256" key="2">
    <source>
        <dbReference type="ARBA" id="ARBA00008685"/>
    </source>
</evidence>
<evidence type="ECO:0000256" key="5">
    <source>
        <dbReference type="ARBA" id="ARBA00022729"/>
    </source>
</evidence>
<evidence type="ECO:0000256" key="10">
    <source>
        <dbReference type="ARBA" id="ARBA00023180"/>
    </source>
</evidence>
<evidence type="ECO:0000256" key="12">
    <source>
        <dbReference type="ARBA" id="ARBA00023303"/>
    </source>
</evidence>
<dbReference type="EMBL" id="JANQDX010000020">
    <property type="protein sequence ID" value="KAL0903492.1"/>
    <property type="molecule type" value="Genomic_DNA"/>
</dbReference>
<feature type="transmembrane region" description="Helical" evidence="13">
    <location>
        <begin position="83"/>
        <end position="107"/>
    </location>
</feature>
<keyword evidence="10" id="KW-0325">Glycoprotein</keyword>
<keyword evidence="12" id="KW-0407">Ion channel</keyword>
<keyword evidence="3" id="KW-0813">Transport</keyword>
<keyword evidence="4 13" id="KW-0812">Transmembrane</keyword>
<keyword evidence="11" id="KW-1071">Ligand-gated ion channel</keyword>
<evidence type="ECO:0000256" key="3">
    <source>
        <dbReference type="ARBA" id="ARBA00022448"/>
    </source>
</evidence>
<organism evidence="15 16">
    <name type="scientific">Dendrobium thyrsiflorum</name>
    <name type="common">Pinecone-like raceme dendrobium</name>
    <name type="synonym">Orchid</name>
    <dbReference type="NCBI Taxonomy" id="117978"/>
    <lineage>
        <taxon>Eukaryota</taxon>
        <taxon>Viridiplantae</taxon>
        <taxon>Streptophyta</taxon>
        <taxon>Embryophyta</taxon>
        <taxon>Tracheophyta</taxon>
        <taxon>Spermatophyta</taxon>
        <taxon>Magnoliopsida</taxon>
        <taxon>Liliopsida</taxon>
        <taxon>Asparagales</taxon>
        <taxon>Orchidaceae</taxon>
        <taxon>Epidendroideae</taxon>
        <taxon>Malaxideae</taxon>
        <taxon>Dendrobiinae</taxon>
        <taxon>Dendrobium</taxon>
    </lineage>
</organism>
<gene>
    <name evidence="15" type="ORF">M5K25_027878</name>
</gene>
<evidence type="ECO:0000259" key="14">
    <source>
        <dbReference type="SMART" id="SM00079"/>
    </source>
</evidence>
<dbReference type="GO" id="GO:0016020">
    <property type="term" value="C:membrane"/>
    <property type="evidence" value="ECO:0007669"/>
    <property type="project" value="UniProtKB-SubCell"/>
</dbReference>
<evidence type="ECO:0000256" key="7">
    <source>
        <dbReference type="ARBA" id="ARBA00023065"/>
    </source>
</evidence>
<comment type="similarity">
    <text evidence="2">Belongs to the glutamate-gated ion channel (TC 1.A.10.1) family.</text>
</comment>